<sequence length="34" mass="3637">MLAEWGVLVPLISADPIAFAGEFPNRLVGNLNVL</sequence>
<reference evidence="1 2" key="1">
    <citation type="submission" date="2020-08" db="EMBL/GenBank/DDBJ databases">
        <title>Genomic Encyclopedia of Type Strains, Phase IV (KMG-V): Genome sequencing to study the core and pangenomes of soil and plant-associated prokaryotes.</title>
        <authorList>
            <person name="Whitman W."/>
        </authorList>
    </citation>
    <scope>NUCLEOTIDE SEQUENCE [LARGE SCALE GENOMIC DNA]</scope>
    <source>
        <strain evidence="1 2">SEMIA 4059</strain>
    </source>
</reference>
<keyword evidence="2" id="KW-1185">Reference proteome</keyword>
<organism evidence="1 2">
    <name type="scientific">Rhizobium tropici</name>
    <dbReference type="NCBI Taxonomy" id="398"/>
    <lineage>
        <taxon>Bacteria</taxon>
        <taxon>Pseudomonadati</taxon>
        <taxon>Pseudomonadota</taxon>
        <taxon>Alphaproteobacteria</taxon>
        <taxon>Hyphomicrobiales</taxon>
        <taxon>Rhizobiaceae</taxon>
        <taxon>Rhizobium/Agrobacterium group</taxon>
        <taxon>Rhizobium</taxon>
    </lineage>
</organism>
<accession>A0ABR6R3V4</accession>
<gene>
    <name evidence="1" type="ORF">GGD45_004306</name>
</gene>
<dbReference type="EMBL" id="JACHBF010000013">
    <property type="protein sequence ID" value="MBB6493872.1"/>
    <property type="molecule type" value="Genomic_DNA"/>
</dbReference>
<name>A0ABR6R3V4_RHITR</name>
<evidence type="ECO:0000313" key="2">
    <source>
        <dbReference type="Proteomes" id="UP000526625"/>
    </source>
</evidence>
<proteinExistence type="predicted"/>
<comment type="caution">
    <text evidence="1">The sequence shown here is derived from an EMBL/GenBank/DDBJ whole genome shotgun (WGS) entry which is preliminary data.</text>
</comment>
<protein>
    <submittedName>
        <fullName evidence="1">Uncharacterized protein</fullName>
    </submittedName>
</protein>
<dbReference type="Proteomes" id="UP000526625">
    <property type="component" value="Unassembled WGS sequence"/>
</dbReference>
<evidence type="ECO:0000313" key="1">
    <source>
        <dbReference type="EMBL" id="MBB6493872.1"/>
    </source>
</evidence>